<dbReference type="SUPFAM" id="SSF53474">
    <property type="entry name" value="alpha/beta-Hydrolases"/>
    <property type="match status" value="1"/>
</dbReference>
<proteinExistence type="predicted"/>
<evidence type="ECO:0000313" key="2">
    <source>
        <dbReference type="Proteomes" id="UP000613580"/>
    </source>
</evidence>
<accession>A0A8H6S0I3</accession>
<dbReference type="InterPro" id="IPR029058">
    <property type="entry name" value="AB_hydrolase_fold"/>
</dbReference>
<name>A0A8H6S0I3_MYCCL</name>
<reference evidence="1" key="1">
    <citation type="submission" date="2020-05" db="EMBL/GenBank/DDBJ databases">
        <title>Mycena genomes resolve the evolution of fungal bioluminescence.</title>
        <authorList>
            <person name="Tsai I.J."/>
        </authorList>
    </citation>
    <scope>NUCLEOTIDE SEQUENCE</scope>
    <source>
        <strain evidence="1">110903Hualien_Pintung</strain>
    </source>
</reference>
<gene>
    <name evidence="1" type="ORF">HMN09_01328800</name>
</gene>
<protein>
    <recommendedName>
        <fullName evidence="3">Carboxylesterase type B domain-containing protein</fullName>
    </recommendedName>
</protein>
<keyword evidence="2" id="KW-1185">Reference proteome</keyword>
<evidence type="ECO:0000313" key="1">
    <source>
        <dbReference type="EMBL" id="KAF7289662.1"/>
    </source>
</evidence>
<dbReference type="AlphaFoldDB" id="A0A8H6S0I3"/>
<comment type="caution">
    <text evidence="1">The sequence shown here is derived from an EMBL/GenBank/DDBJ whole genome shotgun (WGS) entry which is preliminary data.</text>
</comment>
<evidence type="ECO:0008006" key="3">
    <source>
        <dbReference type="Google" id="ProtNLM"/>
    </source>
</evidence>
<dbReference type="OrthoDB" id="408631at2759"/>
<dbReference type="Proteomes" id="UP000613580">
    <property type="component" value="Unassembled WGS sequence"/>
</dbReference>
<organism evidence="1 2">
    <name type="scientific">Mycena chlorophos</name>
    <name type="common">Agaric fungus</name>
    <name type="synonym">Agaricus chlorophos</name>
    <dbReference type="NCBI Taxonomy" id="658473"/>
    <lineage>
        <taxon>Eukaryota</taxon>
        <taxon>Fungi</taxon>
        <taxon>Dikarya</taxon>
        <taxon>Basidiomycota</taxon>
        <taxon>Agaricomycotina</taxon>
        <taxon>Agaricomycetes</taxon>
        <taxon>Agaricomycetidae</taxon>
        <taxon>Agaricales</taxon>
        <taxon>Marasmiineae</taxon>
        <taxon>Mycenaceae</taxon>
        <taxon>Mycena</taxon>
    </lineage>
</organism>
<dbReference type="EMBL" id="JACAZE010000028">
    <property type="protein sequence ID" value="KAF7289662.1"/>
    <property type="molecule type" value="Genomic_DNA"/>
</dbReference>
<sequence length="149" mass="16191">MFPSQSLRSALYDGPSHNLWTTLPPHRLDLLRPRLQPIRLRSALSVGAKHYPKPHRQRGQVAQILAGDCSTLAVWTPANATANSKLPVIHFLTGGGDIPTQLPPNCHYSDLYMFFGTHADVAAARAMQGFLLDFVKDPTSLPGKGVAGV</sequence>